<feature type="transmembrane region" description="Helical" evidence="6">
    <location>
        <begin position="346"/>
        <end position="369"/>
    </location>
</feature>
<feature type="transmembrane region" description="Helical" evidence="6">
    <location>
        <begin position="259"/>
        <end position="284"/>
    </location>
</feature>
<evidence type="ECO:0000256" key="3">
    <source>
        <dbReference type="ARBA" id="ARBA00022692"/>
    </source>
</evidence>
<organism evidence="8 9">
    <name type="scientific">Paenibacillus rhizosphaerae</name>
    <dbReference type="NCBI Taxonomy" id="297318"/>
    <lineage>
        <taxon>Bacteria</taxon>
        <taxon>Bacillati</taxon>
        <taxon>Bacillota</taxon>
        <taxon>Bacilli</taxon>
        <taxon>Bacillales</taxon>
        <taxon>Paenibacillaceae</taxon>
        <taxon>Paenibacillus</taxon>
    </lineage>
</organism>
<evidence type="ECO:0000256" key="1">
    <source>
        <dbReference type="ARBA" id="ARBA00004651"/>
    </source>
</evidence>
<evidence type="ECO:0000256" key="5">
    <source>
        <dbReference type="ARBA" id="ARBA00023136"/>
    </source>
</evidence>
<dbReference type="InterPro" id="IPR013525">
    <property type="entry name" value="ABC2_TM"/>
</dbReference>
<dbReference type="PANTHER" id="PTHR30294">
    <property type="entry name" value="MEMBRANE COMPONENT OF ABC TRANSPORTER YHHJ-RELATED"/>
    <property type="match status" value="1"/>
</dbReference>
<sequence>MNILSIAFKEIKQDFRDWRTLIFMLGFPIILMLILGLALTNAFSGDLSVGDLEVVVKDTTGGGPLSEAFAAFTKEAGKSGITFDSLPAGKNGRTEVENNRYVDYVELSGQGISLYGSSRSTIESNIVQGMLTSFADKYNAAAAVAQTEPAQVQAVFAGGAGSDYIKELSIDADRTPGSIDYYALALTVMVGMWAAMPAGGLIQREILRGTAVRLVTAPIRKSEIFAGKVLGGIATSFLCVIVIFVFSKYVFKAYWGEHIGIVLIVLFSEVIMALSLGLAFSYLLKGSASRGIISLIVQLMSFFGGAYFPIGDDSGGGIMGFLVNLSPIRWGNHGLTQVIYGNDVSAAWPAVGLYLGFAILFLGASIAAMRRREGL</sequence>
<name>A0A839TUF8_9BACL</name>
<comment type="caution">
    <text evidence="8">The sequence shown here is derived from an EMBL/GenBank/DDBJ whole genome shotgun (WGS) entry which is preliminary data.</text>
</comment>
<keyword evidence="2" id="KW-1003">Cell membrane</keyword>
<feature type="transmembrane region" description="Helical" evidence="6">
    <location>
        <begin position="181"/>
        <end position="203"/>
    </location>
</feature>
<evidence type="ECO:0000259" key="7">
    <source>
        <dbReference type="Pfam" id="PF12698"/>
    </source>
</evidence>
<dbReference type="InterPro" id="IPR051449">
    <property type="entry name" value="ABC-2_transporter_component"/>
</dbReference>
<keyword evidence="5 6" id="KW-0472">Membrane</keyword>
<dbReference type="Pfam" id="PF12698">
    <property type="entry name" value="ABC2_membrane_3"/>
    <property type="match status" value="1"/>
</dbReference>
<feature type="domain" description="ABC-2 type transporter transmembrane" evidence="7">
    <location>
        <begin position="18"/>
        <end position="366"/>
    </location>
</feature>
<gene>
    <name evidence="8" type="ORF">FHS19_004848</name>
</gene>
<proteinExistence type="predicted"/>
<evidence type="ECO:0000256" key="2">
    <source>
        <dbReference type="ARBA" id="ARBA00022475"/>
    </source>
</evidence>
<dbReference type="Proteomes" id="UP000517523">
    <property type="component" value="Unassembled WGS sequence"/>
</dbReference>
<feature type="transmembrane region" description="Helical" evidence="6">
    <location>
        <begin position="291"/>
        <end position="310"/>
    </location>
</feature>
<evidence type="ECO:0000313" key="9">
    <source>
        <dbReference type="Proteomes" id="UP000517523"/>
    </source>
</evidence>
<dbReference type="RefSeq" id="WP_183584281.1">
    <property type="nucleotide sequence ID" value="NZ_JACHXJ010000004.1"/>
</dbReference>
<dbReference type="EMBL" id="JACHXJ010000004">
    <property type="protein sequence ID" value="MBB3130143.1"/>
    <property type="molecule type" value="Genomic_DNA"/>
</dbReference>
<keyword evidence="4 6" id="KW-1133">Transmembrane helix</keyword>
<dbReference type="AlphaFoldDB" id="A0A839TUF8"/>
<dbReference type="GO" id="GO:0005886">
    <property type="term" value="C:plasma membrane"/>
    <property type="evidence" value="ECO:0007669"/>
    <property type="project" value="UniProtKB-SubCell"/>
</dbReference>
<protein>
    <submittedName>
        <fullName evidence="8">ABC-2 type transport system permease protein</fullName>
    </submittedName>
</protein>
<accession>A0A839TUF8</accession>
<evidence type="ECO:0000256" key="6">
    <source>
        <dbReference type="SAM" id="Phobius"/>
    </source>
</evidence>
<evidence type="ECO:0000313" key="8">
    <source>
        <dbReference type="EMBL" id="MBB3130143.1"/>
    </source>
</evidence>
<feature type="transmembrane region" description="Helical" evidence="6">
    <location>
        <begin position="224"/>
        <end position="247"/>
    </location>
</feature>
<dbReference type="PANTHER" id="PTHR30294:SF48">
    <property type="entry name" value="LINEARMYCIN RESISTANCE PERMEASE PROTEIN LNRM"/>
    <property type="match status" value="1"/>
</dbReference>
<evidence type="ECO:0000256" key="4">
    <source>
        <dbReference type="ARBA" id="ARBA00022989"/>
    </source>
</evidence>
<comment type="subcellular location">
    <subcellularLocation>
        <location evidence="1">Cell membrane</location>
        <topology evidence="1">Multi-pass membrane protein</topology>
    </subcellularLocation>
</comment>
<reference evidence="8 9" key="1">
    <citation type="submission" date="2020-08" db="EMBL/GenBank/DDBJ databases">
        <title>Genomic Encyclopedia of Type Strains, Phase III (KMG-III): the genomes of soil and plant-associated and newly described type strains.</title>
        <authorList>
            <person name="Whitman W."/>
        </authorList>
    </citation>
    <scope>NUCLEOTIDE SEQUENCE [LARGE SCALE GENOMIC DNA]</scope>
    <source>
        <strain evidence="8 9">CECT 5831</strain>
    </source>
</reference>
<feature type="transmembrane region" description="Helical" evidence="6">
    <location>
        <begin position="21"/>
        <end position="43"/>
    </location>
</feature>
<keyword evidence="3 6" id="KW-0812">Transmembrane</keyword>
<dbReference type="GO" id="GO:0140359">
    <property type="term" value="F:ABC-type transporter activity"/>
    <property type="evidence" value="ECO:0007669"/>
    <property type="project" value="InterPro"/>
</dbReference>